<evidence type="ECO:0000313" key="2">
    <source>
        <dbReference type="Proteomes" id="UP000315783"/>
    </source>
</evidence>
<evidence type="ECO:0000313" key="1">
    <source>
        <dbReference type="EMBL" id="TQV97108.1"/>
    </source>
</evidence>
<reference evidence="1 2" key="1">
    <citation type="journal article" date="2019" name="Appl. Microbiol. Biotechnol.">
        <title>Genome sequence of Isaria javanica and comparative genome analysis insights into family S53 peptidase evolution in fungal entomopathogens.</title>
        <authorList>
            <person name="Lin R."/>
            <person name="Zhang X."/>
            <person name="Xin B."/>
            <person name="Zou M."/>
            <person name="Gao Y."/>
            <person name="Qin F."/>
            <person name="Hu Q."/>
            <person name="Xie B."/>
            <person name="Cheng X."/>
        </authorList>
    </citation>
    <scope>NUCLEOTIDE SEQUENCE [LARGE SCALE GENOMIC DNA]</scope>
    <source>
        <strain evidence="1 2">IJ1G</strain>
    </source>
</reference>
<dbReference type="Proteomes" id="UP000315783">
    <property type="component" value="Unassembled WGS sequence"/>
</dbReference>
<comment type="caution">
    <text evidence="1">The sequence shown here is derived from an EMBL/GenBank/DDBJ whole genome shotgun (WGS) entry which is preliminary data.</text>
</comment>
<organism evidence="1 2">
    <name type="scientific">Cordyceps javanica</name>
    <dbReference type="NCBI Taxonomy" id="43265"/>
    <lineage>
        <taxon>Eukaryota</taxon>
        <taxon>Fungi</taxon>
        <taxon>Dikarya</taxon>
        <taxon>Ascomycota</taxon>
        <taxon>Pezizomycotina</taxon>
        <taxon>Sordariomycetes</taxon>
        <taxon>Hypocreomycetidae</taxon>
        <taxon>Hypocreales</taxon>
        <taxon>Cordycipitaceae</taxon>
        <taxon>Cordyceps</taxon>
    </lineage>
</organism>
<name>A0A545V603_9HYPO</name>
<gene>
    <name evidence="1" type="ORF">IF1G_04348</name>
</gene>
<dbReference type="AlphaFoldDB" id="A0A545V603"/>
<accession>A0A545V603</accession>
<dbReference type="EMBL" id="SPUK01000005">
    <property type="protein sequence ID" value="TQV97108.1"/>
    <property type="molecule type" value="Genomic_DNA"/>
</dbReference>
<protein>
    <submittedName>
        <fullName evidence="1">Uncharacterized protein</fullName>
    </submittedName>
</protein>
<sequence length="131" mass="14743">MRGHHSHRQHGQHGRSRWFSPSNRPTCIVPGCLIVNSNLRANPAGQALHSSKGEARFCGGDDQRPLTIFNTQEQLVHLLLFLPSFFPSSFWHSLAATRFKRKRLHGDPAWNDRGGGPGLLLVVIEMVYHQS</sequence>
<keyword evidence="2" id="KW-1185">Reference proteome</keyword>
<proteinExistence type="predicted"/>